<name>A0A330M6U8_9GAMM</name>
<reference evidence="3" key="1">
    <citation type="submission" date="2018-06" db="EMBL/GenBank/DDBJ databases">
        <authorList>
            <person name="Cea G.-C."/>
            <person name="William W."/>
        </authorList>
    </citation>
    <scope>NUCLEOTIDE SEQUENCE [LARGE SCALE GENOMIC DNA]</scope>
    <source>
        <strain evidence="3">DB21MT-2</strain>
    </source>
</reference>
<dbReference type="KEGG" id="sbk:SHEWBE_4266"/>
<dbReference type="EMBL" id="LS483452">
    <property type="protein sequence ID" value="SQH78226.1"/>
    <property type="molecule type" value="Genomic_DNA"/>
</dbReference>
<evidence type="ECO:0000256" key="1">
    <source>
        <dbReference type="SAM" id="Phobius"/>
    </source>
</evidence>
<evidence type="ECO:0000313" key="2">
    <source>
        <dbReference type="EMBL" id="SQH78226.1"/>
    </source>
</evidence>
<evidence type="ECO:0000313" key="3">
    <source>
        <dbReference type="Proteomes" id="UP000250123"/>
    </source>
</evidence>
<dbReference type="Proteomes" id="UP000250123">
    <property type="component" value="Chromosome SHEWBE"/>
</dbReference>
<proteinExistence type="predicted"/>
<feature type="transmembrane region" description="Helical" evidence="1">
    <location>
        <begin position="24"/>
        <end position="48"/>
    </location>
</feature>
<sequence length="53" mass="5480">MLIASAMFVFDVPAAGLITLGVLILGIAQLTAGTIGLFLGAVVLAIWYELFIA</sequence>
<dbReference type="RefSeq" id="WP_231926360.1">
    <property type="nucleotide sequence ID" value="NZ_LS483452.1"/>
</dbReference>
<accession>A0A330M6U8</accession>
<keyword evidence="1" id="KW-1133">Transmembrane helix</keyword>
<organism evidence="2 3">
    <name type="scientific">Shewanella benthica</name>
    <dbReference type="NCBI Taxonomy" id="43661"/>
    <lineage>
        <taxon>Bacteria</taxon>
        <taxon>Pseudomonadati</taxon>
        <taxon>Pseudomonadota</taxon>
        <taxon>Gammaproteobacteria</taxon>
        <taxon>Alteromonadales</taxon>
        <taxon>Shewanellaceae</taxon>
        <taxon>Shewanella</taxon>
    </lineage>
</organism>
<gene>
    <name evidence="2" type="ORF">SHEWBE_4266</name>
</gene>
<protein>
    <submittedName>
        <fullName evidence="2">Uncharacterized protein</fullName>
    </submittedName>
</protein>
<keyword evidence="1" id="KW-0472">Membrane</keyword>
<dbReference type="AlphaFoldDB" id="A0A330M6U8"/>
<keyword evidence="1" id="KW-0812">Transmembrane</keyword>